<accession>A0ABN6K7D5</accession>
<feature type="signal peptide" evidence="2">
    <location>
        <begin position="1"/>
        <end position="18"/>
    </location>
</feature>
<proteinExistence type="predicted"/>
<feature type="transmembrane region" description="Helical" evidence="1">
    <location>
        <begin position="82"/>
        <end position="100"/>
    </location>
</feature>
<dbReference type="EMBL" id="AP025017">
    <property type="protein sequence ID" value="BDA65423.1"/>
    <property type="molecule type" value="Genomic_DNA"/>
</dbReference>
<feature type="transmembrane region" description="Helical" evidence="1">
    <location>
        <begin position="107"/>
        <end position="124"/>
    </location>
</feature>
<keyword evidence="1" id="KW-1133">Transmembrane helix</keyword>
<evidence type="ECO:0000256" key="1">
    <source>
        <dbReference type="SAM" id="Phobius"/>
    </source>
</evidence>
<feature type="chain" id="PRO_5045587421" description="Beta-carotene 15,15'-monooxygenase" evidence="2">
    <location>
        <begin position="19"/>
        <end position="266"/>
    </location>
</feature>
<name>A0ABN6K7D5_9ACTO</name>
<gene>
    <name evidence="3" type="ORF">MANAM107_22570</name>
</gene>
<evidence type="ECO:0000313" key="4">
    <source>
        <dbReference type="Proteomes" id="UP000824496"/>
    </source>
</evidence>
<feature type="transmembrane region" description="Helical" evidence="1">
    <location>
        <begin position="54"/>
        <end position="76"/>
    </location>
</feature>
<evidence type="ECO:0008006" key="5">
    <source>
        <dbReference type="Google" id="ProtNLM"/>
    </source>
</evidence>
<feature type="transmembrane region" description="Helical" evidence="1">
    <location>
        <begin position="243"/>
        <end position="264"/>
    </location>
</feature>
<protein>
    <recommendedName>
        <fullName evidence="5">Beta-carotene 15,15'-monooxygenase</fullName>
    </recommendedName>
</protein>
<dbReference type="Proteomes" id="UP000824496">
    <property type="component" value="Chromosome"/>
</dbReference>
<evidence type="ECO:0000313" key="3">
    <source>
        <dbReference type="EMBL" id="BDA65423.1"/>
    </source>
</evidence>
<organism evidence="3 4">
    <name type="scientific">Actinomyces capricornis</name>
    <dbReference type="NCBI Taxonomy" id="2755559"/>
    <lineage>
        <taxon>Bacteria</taxon>
        <taxon>Bacillati</taxon>
        <taxon>Actinomycetota</taxon>
        <taxon>Actinomycetes</taxon>
        <taxon>Actinomycetales</taxon>
        <taxon>Actinomycetaceae</taxon>
        <taxon>Actinomyces</taxon>
    </lineage>
</organism>
<keyword evidence="1" id="KW-0472">Membrane</keyword>
<keyword evidence="1" id="KW-0812">Transmembrane</keyword>
<sequence length="266" mass="26190">MTAALVLALGVAACAAPASDMAPARWRPVVRAVVLVLAFLAGAGLCLGLDAAPWWAWLPLMGGVVAWGLWVVSPAASGPWPVLARWATAIAVLGVSALLAQPAPGRLAAAAGAVGVVLLLVGPANEAVSALLALARGVRGADGGGAWAGAGYADAGRADVGRDGRRSGGGAAPGVDAASGAADVPAVSVMRGGRWIGPLERILILLLAGAGAHEAVAAIVAAKGVIRFPEISKDEGGRKAEEFLVGSLASWALAALGILLIRALGL</sequence>
<reference evidence="3 4" key="1">
    <citation type="submission" date="2021-08" db="EMBL/GenBank/DDBJ databases">
        <title>Whole genome sequence of novel Actinomyces species strain MAS-1.</title>
        <authorList>
            <person name="Saito M."/>
            <person name="Kuwahara N."/>
            <person name="Takizawa T."/>
            <person name="Gotouda H."/>
            <person name="Ochiai T."/>
        </authorList>
    </citation>
    <scope>NUCLEOTIDE SEQUENCE [LARGE SCALE GENOMIC DNA]</scope>
    <source>
        <strain evidence="3 4">MAS-1</strain>
    </source>
</reference>
<keyword evidence="2" id="KW-0732">Signal</keyword>
<dbReference type="RefSeq" id="WP_223908445.1">
    <property type="nucleotide sequence ID" value="NZ_AP025017.1"/>
</dbReference>
<feature type="transmembrane region" description="Helical" evidence="1">
    <location>
        <begin position="28"/>
        <end position="47"/>
    </location>
</feature>
<keyword evidence="4" id="KW-1185">Reference proteome</keyword>
<feature type="transmembrane region" description="Helical" evidence="1">
    <location>
        <begin position="202"/>
        <end position="222"/>
    </location>
</feature>
<evidence type="ECO:0000256" key="2">
    <source>
        <dbReference type="SAM" id="SignalP"/>
    </source>
</evidence>